<gene>
    <name evidence="6" type="ORF">UCDDS831_g03595</name>
</gene>
<dbReference type="Pfam" id="PF00127">
    <property type="entry name" value="Copper-bind"/>
    <property type="match status" value="1"/>
</dbReference>
<dbReference type="EMBL" id="LAQI01000077">
    <property type="protein sequence ID" value="KKY22430.1"/>
    <property type="molecule type" value="Genomic_DNA"/>
</dbReference>
<dbReference type="Gene3D" id="2.60.40.420">
    <property type="entry name" value="Cupredoxins - blue copper proteins"/>
    <property type="match status" value="1"/>
</dbReference>
<feature type="chain" id="PRO_5002545086" evidence="4">
    <location>
        <begin position="21"/>
        <end position="215"/>
    </location>
</feature>
<dbReference type="AlphaFoldDB" id="A0A0G2H0U6"/>
<reference evidence="6 7" key="1">
    <citation type="submission" date="2015-03" db="EMBL/GenBank/DDBJ databases">
        <authorList>
            <person name="Morales-Cruz A."/>
            <person name="Amrine K.C."/>
            <person name="Cantu D."/>
        </authorList>
    </citation>
    <scope>NUCLEOTIDE SEQUENCE [LARGE SCALE GENOMIC DNA]</scope>
    <source>
        <strain evidence="6">DS831</strain>
    </source>
</reference>
<dbReference type="PANTHER" id="PTHR34883:SF15">
    <property type="entry name" value="EXTRACELLULAR SERINE-RICH PROTEIN"/>
    <property type="match status" value="1"/>
</dbReference>
<protein>
    <submittedName>
        <fullName evidence="6">Putative extracellular serine-rich protein</fullName>
    </submittedName>
</protein>
<accession>A0A0G2H0U6</accession>
<dbReference type="InterPro" id="IPR008972">
    <property type="entry name" value="Cupredoxin"/>
</dbReference>
<feature type="region of interest" description="Disordered" evidence="3">
    <location>
        <begin position="149"/>
        <end position="190"/>
    </location>
</feature>
<reference evidence="6 7" key="2">
    <citation type="submission" date="2015-05" db="EMBL/GenBank/DDBJ databases">
        <title>Distinctive expansion of gene families associated with plant cell wall degradation and secondary metabolism in the genomes of grapevine trunk pathogens.</title>
        <authorList>
            <person name="Lawrence D.P."/>
            <person name="Travadon R."/>
            <person name="Rolshausen P.E."/>
            <person name="Baumgartner K."/>
        </authorList>
    </citation>
    <scope>NUCLEOTIDE SEQUENCE [LARGE SCALE GENOMIC DNA]</scope>
    <source>
        <strain evidence="6">DS831</strain>
    </source>
</reference>
<evidence type="ECO:0000256" key="2">
    <source>
        <dbReference type="ARBA" id="ARBA00023008"/>
    </source>
</evidence>
<sequence>MHFSTYTLLAPTVFISLSQAKNIDIVVGKNGLTFEPNSTTAAKGDTLTFKFWPMAHSVVQGAFDSPCTPSDTGFNSDFVRTSSGAANSTFVVTVNNTDPIWYYCSQGKHCQSGMVGVINPAANSKSKTLEAYASAAADVDEAKTPDAIRGGVFESSSSSSSGSSSSSSGSSSSSSTPSGSASTPASSTGAGASIVGQGAASIAGVVALVAGLWGL</sequence>
<evidence type="ECO:0000313" key="7">
    <source>
        <dbReference type="Proteomes" id="UP000034182"/>
    </source>
</evidence>
<keyword evidence="2" id="KW-0186">Copper</keyword>
<feature type="signal peptide" evidence="4">
    <location>
        <begin position="1"/>
        <end position="20"/>
    </location>
</feature>
<feature type="compositionally biased region" description="Low complexity" evidence="3">
    <location>
        <begin position="155"/>
        <end position="190"/>
    </location>
</feature>
<name>A0A0G2H0U6_9PEZI</name>
<dbReference type="CDD" id="cd00920">
    <property type="entry name" value="Cupredoxin"/>
    <property type="match status" value="1"/>
</dbReference>
<evidence type="ECO:0000256" key="4">
    <source>
        <dbReference type="SAM" id="SignalP"/>
    </source>
</evidence>
<feature type="domain" description="Blue (type 1) copper" evidence="5">
    <location>
        <begin position="24"/>
        <end position="118"/>
    </location>
</feature>
<dbReference type="Proteomes" id="UP000034182">
    <property type="component" value="Unassembled WGS sequence"/>
</dbReference>
<dbReference type="PANTHER" id="PTHR34883">
    <property type="entry name" value="SERINE-RICH PROTEIN, PUTATIVE-RELATED-RELATED"/>
    <property type="match status" value="1"/>
</dbReference>
<evidence type="ECO:0000256" key="3">
    <source>
        <dbReference type="SAM" id="MobiDB-lite"/>
    </source>
</evidence>
<proteinExistence type="predicted"/>
<dbReference type="GO" id="GO:0009055">
    <property type="term" value="F:electron transfer activity"/>
    <property type="evidence" value="ECO:0007669"/>
    <property type="project" value="InterPro"/>
</dbReference>
<comment type="caution">
    <text evidence="6">The sequence shown here is derived from an EMBL/GenBank/DDBJ whole genome shotgun (WGS) entry which is preliminary data.</text>
</comment>
<dbReference type="InterPro" id="IPR052953">
    <property type="entry name" value="Ser-rich/MCO-related"/>
</dbReference>
<dbReference type="GO" id="GO:0005507">
    <property type="term" value="F:copper ion binding"/>
    <property type="evidence" value="ECO:0007669"/>
    <property type="project" value="InterPro"/>
</dbReference>
<dbReference type="InterPro" id="IPR000923">
    <property type="entry name" value="BlueCu_1"/>
</dbReference>
<evidence type="ECO:0000256" key="1">
    <source>
        <dbReference type="ARBA" id="ARBA00022723"/>
    </source>
</evidence>
<keyword evidence="4" id="KW-0732">Signal</keyword>
<dbReference type="SUPFAM" id="SSF49503">
    <property type="entry name" value="Cupredoxins"/>
    <property type="match status" value="1"/>
</dbReference>
<evidence type="ECO:0000259" key="5">
    <source>
        <dbReference type="Pfam" id="PF00127"/>
    </source>
</evidence>
<organism evidence="6 7">
    <name type="scientific">Diplodia seriata</name>
    <dbReference type="NCBI Taxonomy" id="420778"/>
    <lineage>
        <taxon>Eukaryota</taxon>
        <taxon>Fungi</taxon>
        <taxon>Dikarya</taxon>
        <taxon>Ascomycota</taxon>
        <taxon>Pezizomycotina</taxon>
        <taxon>Dothideomycetes</taxon>
        <taxon>Dothideomycetes incertae sedis</taxon>
        <taxon>Botryosphaeriales</taxon>
        <taxon>Botryosphaeriaceae</taxon>
        <taxon>Diplodia</taxon>
    </lineage>
</organism>
<keyword evidence="1" id="KW-0479">Metal-binding</keyword>
<evidence type="ECO:0000313" key="6">
    <source>
        <dbReference type="EMBL" id="KKY22430.1"/>
    </source>
</evidence>